<evidence type="ECO:0000313" key="2">
    <source>
        <dbReference type="Proteomes" id="UP000297454"/>
    </source>
</evidence>
<dbReference type="Pfam" id="PF13489">
    <property type="entry name" value="Methyltransf_23"/>
    <property type="match status" value="1"/>
</dbReference>
<dbReference type="InterPro" id="IPR029063">
    <property type="entry name" value="SAM-dependent_MTases_sf"/>
</dbReference>
<dbReference type="EMBL" id="SCFR01000005">
    <property type="protein sequence ID" value="TFF67005.1"/>
    <property type="molecule type" value="Genomic_DNA"/>
</dbReference>
<proteinExistence type="predicted"/>
<reference evidence="1 2" key="1">
    <citation type="submission" date="2019-01" db="EMBL/GenBank/DDBJ databases">
        <title>Draft Genome Sequences of Helcococcus ovis Strains Isolated from the Uterus and Vagina of Dairy Cows with Metritis.</title>
        <authorList>
            <person name="Cunha F."/>
            <person name="Jeon S.J."/>
            <person name="Kutzer P."/>
            <person name="Galvao K.N."/>
        </authorList>
    </citation>
    <scope>NUCLEOTIDE SEQUENCE [LARGE SCALE GENOMIC DNA]</scope>
    <source>
        <strain evidence="1 2">KG-37</strain>
    </source>
</reference>
<keyword evidence="1" id="KW-0489">Methyltransferase</keyword>
<dbReference type="Gene3D" id="3.40.50.150">
    <property type="entry name" value="Vaccinia Virus protein VP39"/>
    <property type="match status" value="1"/>
</dbReference>
<evidence type="ECO:0000313" key="1">
    <source>
        <dbReference type="EMBL" id="TFF67005.1"/>
    </source>
</evidence>
<keyword evidence="1" id="KW-0808">Transferase</keyword>
<dbReference type="GO" id="GO:0032259">
    <property type="term" value="P:methylation"/>
    <property type="evidence" value="ECO:0007669"/>
    <property type="project" value="UniProtKB-KW"/>
</dbReference>
<keyword evidence="2" id="KW-1185">Reference proteome</keyword>
<protein>
    <submittedName>
        <fullName evidence="1">Class I SAM-dependent methyltransferase</fullName>
    </submittedName>
</protein>
<dbReference type="SUPFAM" id="SSF53335">
    <property type="entry name" value="S-adenosyl-L-methionine-dependent methyltransferases"/>
    <property type="match status" value="1"/>
</dbReference>
<dbReference type="OrthoDB" id="9791837at2"/>
<dbReference type="AlphaFoldDB" id="A0A4R9C2V6"/>
<dbReference type="CDD" id="cd02440">
    <property type="entry name" value="AdoMet_MTases"/>
    <property type="match status" value="1"/>
</dbReference>
<dbReference type="Proteomes" id="UP000297454">
    <property type="component" value="Unassembled WGS sequence"/>
</dbReference>
<dbReference type="GO" id="GO:0008168">
    <property type="term" value="F:methyltransferase activity"/>
    <property type="evidence" value="ECO:0007669"/>
    <property type="project" value="UniProtKB-KW"/>
</dbReference>
<organism evidence="1 2">
    <name type="scientific">Helcococcus ovis</name>
    <dbReference type="NCBI Taxonomy" id="72026"/>
    <lineage>
        <taxon>Bacteria</taxon>
        <taxon>Bacillati</taxon>
        <taxon>Bacillota</taxon>
        <taxon>Tissierellia</taxon>
        <taxon>Tissierellales</taxon>
        <taxon>Peptoniphilaceae</taxon>
        <taxon>Helcococcus</taxon>
    </lineage>
</organism>
<name>A0A4R9C2V6_9FIRM</name>
<accession>A0A4R9C2V6</accession>
<comment type="caution">
    <text evidence="1">The sequence shown here is derived from an EMBL/GenBank/DDBJ whole genome shotgun (WGS) entry which is preliminary data.</text>
</comment>
<gene>
    <name evidence="1" type="ORF">EQF91_02440</name>
</gene>
<dbReference type="RefSeq" id="WP_134711295.1">
    <property type="nucleotide sequence ID" value="NZ_CP119081.1"/>
</dbReference>
<dbReference type="GeneID" id="97030184"/>
<sequence>MNSLRDLCIEKLSTQRQDIDTSNIMWNKRAEEFSKNVLSEKDDYIDYFLSHADIKNKTVIDIGCGSGKYLKLLLDQGAIVEGLEPSINMIKKSKEYLNSSGYDSDKIIIHNVALQDFEIKKQYDYVFISNSPVISYFENYDKILSLAKEGIFIGSWLESRDSLLDYVSKKLNIKIKGHGGNSSIYFFNLLLEDTRKVCFETLDSEQIIKIKENLFIERYANWIYGVNYTDNDISKILDIISKLKDENGLYQINKSSKRSMIFAYK</sequence>